<dbReference type="InterPro" id="IPR011990">
    <property type="entry name" value="TPR-like_helical_dom_sf"/>
</dbReference>
<dbReference type="SMART" id="SM00028">
    <property type="entry name" value="TPR"/>
    <property type="match status" value="4"/>
</dbReference>
<feature type="chain" id="PRO_5021326515" evidence="1">
    <location>
        <begin position="22"/>
        <end position="239"/>
    </location>
</feature>
<evidence type="ECO:0000313" key="2">
    <source>
        <dbReference type="EMBL" id="TGE21422.1"/>
    </source>
</evidence>
<evidence type="ECO:0000256" key="1">
    <source>
        <dbReference type="SAM" id="SignalP"/>
    </source>
</evidence>
<feature type="signal peptide" evidence="1">
    <location>
        <begin position="1"/>
        <end position="21"/>
    </location>
</feature>
<gene>
    <name evidence="2" type="ORF">E5K00_14125</name>
</gene>
<comment type="caution">
    <text evidence="2">The sequence shown here is derived from an EMBL/GenBank/DDBJ whole genome shotgun (WGS) entry which is preliminary data.</text>
</comment>
<proteinExistence type="predicted"/>
<dbReference type="Gene3D" id="1.25.40.10">
    <property type="entry name" value="Tetratricopeptide repeat domain"/>
    <property type="match status" value="1"/>
</dbReference>
<dbReference type="InterPro" id="IPR019734">
    <property type="entry name" value="TPR_rpt"/>
</dbReference>
<organism evidence="2 3">
    <name type="scientific">Hymenobacter aquaticus</name>
    <dbReference type="NCBI Taxonomy" id="1867101"/>
    <lineage>
        <taxon>Bacteria</taxon>
        <taxon>Pseudomonadati</taxon>
        <taxon>Bacteroidota</taxon>
        <taxon>Cytophagia</taxon>
        <taxon>Cytophagales</taxon>
        <taxon>Hymenobacteraceae</taxon>
        <taxon>Hymenobacter</taxon>
    </lineage>
</organism>
<dbReference type="EMBL" id="SRLC01000002">
    <property type="protein sequence ID" value="TGE21422.1"/>
    <property type="molecule type" value="Genomic_DNA"/>
</dbReference>
<keyword evidence="3" id="KW-1185">Reference proteome</keyword>
<protein>
    <submittedName>
        <fullName evidence="2">Uncharacterized protein</fullName>
    </submittedName>
</protein>
<dbReference type="RefSeq" id="WP_135463972.1">
    <property type="nucleotide sequence ID" value="NZ_SRLC01000002.1"/>
</dbReference>
<sequence length="239" mass="26469">MKKYLVLLACGVLLAAAPAQAQRKTKVKVKSDMAGTAANRLLPLFGGLSAEAAQQLMGPAFLASIDKSFPSRAEASKFFSNKGYEYINENKPDTALYRFNLAWLLDQKNADAYRGLGIVASRNETPDESISLLTQGLVLAPTNSLLLSDLGTSYLIRYQQTKKKKDLEQAQKHLEQALAADTTNAFAWQQMARIQYYREDYLKAWEAVHKGRSLNVGSLDLDLISDLTAKMPDPQGMFK</sequence>
<evidence type="ECO:0000313" key="3">
    <source>
        <dbReference type="Proteomes" id="UP000297549"/>
    </source>
</evidence>
<keyword evidence="1" id="KW-0732">Signal</keyword>
<accession>A0A4Z0PY92</accession>
<dbReference type="AlphaFoldDB" id="A0A4Z0PY92"/>
<dbReference type="SUPFAM" id="SSF48452">
    <property type="entry name" value="TPR-like"/>
    <property type="match status" value="1"/>
</dbReference>
<name>A0A4Z0PY92_9BACT</name>
<dbReference type="Proteomes" id="UP000297549">
    <property type="component" value="Unassembled WGS sequence"/>
</dbReference>
<dbReference type="OrthoDB" id="7058419at2"/>
<reference evidence="2 3" key="1">
    <citation type="submission" date="2019-04" db="EMBL/GenBank/DDBJ databases">
        <authorList>
            <person name="Feng G."/>
            <person name="Zhang J."/>
            <person name="Zhu H."/>
        </authorList>
    </citation>
    <scope>NUCLEOTIDE SEQUENCE [LARGE SCALE GENOMIC DNA]</scope>
    <source>
        <strain evidence="2 3">JCM 31653</strain>
    </source>
</reference>